<dbReference type="Gramene" id="Os06t0613101-00">
    <property type="protein sequence ID" value="Os06t0613101-00"/>
    <property type="gene ID" value="Os06g0613101"/>
</dbReference>
<reference evidence="3" key="1">
    <citation type="journal article" date="2005" name="Nature">
        <title>The map-based sequence of the rice genome.</title>
        <authorList>
            <consortium name="International rice genome sequencing project (IRGSP)"/>
            <person name="Matsumoto T."/>
            <person name="Wu J."/>
            <person name="Kanamori H."/>
            <person name="Katayose Y."/>
            <person name="Fujisawa M."/>
            <person name="Namiki N."/>
            <person name="Mizuno H."/>
            <person name="Yamamoto K."/>
            <person name="Antonio B.A."/>
            <person name="Baba T."/>
            <person name="Sakata K."/>
            <person name="Nagamura Y."/>
            <person name="Aoki H."/>
            <person name="Arikawa K."/>
            <person name="Arita K."/>
            <person name="Bito T."/>
            <person name="Chiden Y."/>
            <person name="Fujitsuka N."/>
            <person name="Fukunaka R."/>
            <person name="Hamada M."/>
            <person name="Harada C."/>
            <person name="Hayashi A."/>
            <person name="Hijishita S."/>
            <person name="Honda M."/>
            <person name="Hosokawa S."/>
            <person name="Ichikawa Y."/>
            <person name="Idonuma A."/>
            <person name="Iijima M."/>
            <person name="Ikeda M."/>
            <person name="Ikeno M."/>
            <person name="Ito K."/>
            <person name="Ito S."/>
            <person name="Ito T."/>
            <person name="Ito Y."/>
            <person name="Ito Y."/>
            <person name="Iwabuchi A."/>
            <person name="Kamiya K."/>
            <person name="Karasawa W."/>
            <person name="Kurita K."/>
            <person name="Katagiri S."/>
            <person name="Kikuta A."/>
            <person name="Kobayashi H."/>
            <person name="Kobayashi N."/>
            <person name="Machita K."/>
            <person name="Maehara T."/>
            <person name="Masukawa M."/>
            <person name="Mizubayashi T."/>
            <person name="Mukai Y."/>
            <person name="Nagasaki H."/>
            <person name="Nagata Y."/>
            <person name="Naito S."/>
            <person name="Nakashima M."/>
            <person name="Nakama Y."/>
            <person name="Nakamichi Y."/>
            <person name="Nakamura M."/>
            <person name="Meguro A."/>
            <person name="Negishi M."/>
            <person name="Ohta I."/>
            <person name="Ohta T."/>
            <person name="Okamoto M."/>
            <person name="Ono N."/>
            <person name="Saji S."/>
            <person name="Sakaguchi M."/>
            <person name="Sakai K."/>
            <person name="Shibata M."/>
            <person name="Shimokawa T."/>
            <person name="Song J."/>
            <person name="Takazaki Y."/>
            <person name="Terasawa K."/>
            <person name="Tsugane M."/>
            <person name="Tsuji K."/>
            <person name="Ueda S."/>
            <person name="Waki K."/>
            <person name="Yamagata H."/>
            <person name="Yamamoto M."/>
            <person name="Yamamoto S."/>
            <person name="Yamane H."/>
            <person name="Yoshiki S."/>
            <person name="Yoshihara R."/>
            <person name="Yukawa K."/>
            <person name="Zhong H."/>
            <person name="Yano M."/>
            <person name="Yuan Q."/>
            <person name="Ouyang S."/>
            <person name="Liu J."/>
            <person name="Jones K.M."/>
            <person name="Gansberger K."/>
            <person name="Moffat K."/>
            <person name="Hill J."/>
            <person name="Bera J."/>
            <person name="Fadrosh D."/>
            <person name="Jin S."/>
            <person name="Johri S."/>
            <person name="Kim M."/>
            <person name="Overton L."/>
            <person name="Reardon M."/>
            <person name="Tsitrin T."/>
            <person name="Vuong H."/>
            <person name="Weaver B."/>
            <person name="Ciecko A."/>
            <person name="Tallon L."/>
            <person name="Jackson J."/>
            <person name="Pai G."/>
            <person name="Aken S.V."/>
            <person name="Utterback T."/>
            <person name="Reidmuller S."/>
            <person name="Feldblyum T."/>
            <person name="Hsiao J."/>
            <person name="Zismann V."/>
            <person name="Iobst S."/>
            <person name="de Vazeille A.R."/>
            <person name="Buell C.R."/>
            <person name="Ying K."/>
            <person name="Li Y."/>
            <person name="Lu T."/>
            <person name="Huang Y."/>
            <person name="Zhao Q."/>
            <person name="Feng Q."/>
            <person name="Zhang L."/>
            <person name="Zhu J."/>
            <person name="Weng Q."/>
            <person name="Mu J."/>
            <person name="Lu Y."/>
            <person name="Fan D."/>
            <person name="Liu Y."/>
            <person name="Guan J."/>
            <person name="Zhang Y."/>
            <person name="Yu S."/>
            <person name="Liu X."/>
            <person name="Zhang Y."/>
            <person name="Hong G."/>
            <person name="Han B."/>
            <person name="Choisne N."/>
            <person name="Demange N."/>
            <person name="Orjeda G."/>
            <person name="Samain S."/>
            <person name="Cattolico L."/>
            <person name="Pelletier E."/>
            <person name="Couloux A."/>
            <person name="Segurens B."/>
            <person name="Wincker P."/>
            <person name="D'Hont A."/>
            <person name="Scarpelli C."/>
            <person name="Weissenbach J."/>
            <person name="Salanoubat M."/>
            <person name="Quetier F."/>
            <person name="Yu Y."/>
            <person name="Kim H.R."/>
            <person name="Rambo T."/>
            <person name="Currie J."/>
            <person name="Collura K."/>
            <person name="Luo M."/>
            <person name="Yang T."/>
            <person name="Ammiraju J.S.S."/>
            <person name="Engler F."/>
            <person name="Soderlund C."/>
            <person name="Wing R.A."/>
            <person name="Palmer L.E."/>
            <person name="de la Bastide M."/>
            <person name="Spiegel L."/>
            <person name="Nascimento L."/>
            <person name="Zutavern T."/>
            <person name="O'Shaughnessy A."/>
            <person name="Dike S."/>
            <person name="Dedhia N."/>
            <person name="Preston R."/>
            <person name="Balija V."/>
            <person name="McCombie W.R."/>
            <person name="Chow T."/>
            <person name="Chen H."/>
            <person name="Chung M."/>
            <person name="Chen C."/>
            <person name="Shaw J."/>
            <person name="Wu H."/>
            <person name="Hsiao K."/>
            <person name="Chao Y."/>
            <person name="Chu M."/>
            <person name="Cheng C."/>
            <person name="Hour A."/>
            <person name="Lee P."/>
            <person name="Lin S."/>
            <person name="Lin Y."/>
            <person name="Liou J."/>
            <person name="Liu S."/>
            <person name="Hsing Y."/>
            <person name="Raghuvanshi S."/>
            <person name="Mohanty A."/>
            <person name="Bharti A.K."/>
            <person name="Gaur A."/>
            <person name="Gupta V."/>
            <person name="Kumar D."/>
            <person name="Ravi V."/>
            <person name="Vij S."/>
            <person name="Kapur A."/>
            <person name="Khurana P."/>
            <person name="Khurana P."/>
            <person name="Khurana J.P."/>
            <person name="Tyagi A.K."/>
            <person name="Gaikwad K."/>
            <person name="Singh A."/>
            <person name="Dalal V."/>
            <person name="Srivastava S."/>
            <person name="Dixit A."/>
            <person name="Pal A.K."/>
            <person name="Ghazi I.A."/>
            <person name="Yadav M."/>
            <person name="Pandit A."/>
            <person name="Bhargava A."/>
            <person name="Sureshbabu K."/>
            <person name="Batra K."/>
            <person name="Sharma T.R."/>
            <person name="Mohapatra T."/>
            <person name="Singh N.K."/>
            <person name="Messing J."/>
            <person name="Nelson A.B."/>
            <person name="Fuks G."/>
            <person name="Kavchok S."/>
            <person name="Keizer G."/>
            <person name="Linton E."/>
            <person name="Llaca V."/>
            <person name="Song R."/>
            <person name="Tanyolac B."/>
            <person name="Young S."/>
            <person name="Ho-Il K."/>
            <person name="Hahn J.H."/>
            <person name="Sangsakoo G."/>
            <person name="Vanavichit A."/>
            <person name="de Mattos Luiz.A.T."/>
            <person name="Zimmer P.D."/>
            <person name="Malone G."/>
            <person name="Dellagostin O."/>
            <person name="de Oliveira A.C."/>
            <person name="Bevan M."/>
            <person name="Bancroft I."/>
            <person name="Minx P."/>
            <person name="Cordum H."/>
            <person name="Wilson R."/>
            <person name="Cheng Z."/>
            <person name="Jin W."/>
            <person name="Jiang J."/>
            <person name="Leong S.A."/>
            <person name="Iwama H."/>
            <person name="Gojobori T."/>
            <person name="Itoh T."/>
            <person name="Niimura Y."/>
            <person name="Fujii Y."/>
            <person name="Habara T."/>
            <person name="Sakai H."/>
            <person name="Sato Y."/>
            <person name="Wilson G."/>
            <person name="Kumar K."/>
            <person name="McCouch S."/>
            <person name="Juretic N."/>
            <person name="Hoen D."/>
            <person name="Wright S."/>
            <person name="Bruskiewich R."/>
            <person name="Bureau T."/>
            <person name="Miyao A."/>
            <person name="Hirochika H."/>
            <person name="Nishikawa T."/>
            <person name="Kadowaki K."/>
            <person name="Sugiura M."/>
            <person name="Burr B."/>
            <person name="Sasaki T."/>
        </authorList>
    </citation>
    <scope>NUCLEOTIDE SEQUENCE [LARGE SCALE GENOMIC DNA]</scope>
    <source>
        <strain evidence="3">cv. Nipponbare</strain>
    </source>
</reference>
<keyword evidence="3" id="KW-1185">Reference proteome</keyword>
<gene>
    <name evidence="2" type="ordered locus">Os06g0613101</name>
    <name evidence="2" type="ORF">OSNPB_060613101</name>
</gene>
<reference evidence="2 3" key="3">
    <citation type="journal article" date="2013" name="Rice">
        <title>Improvement of the Oryza sativa Nipponbare reference genome using next generation sequence and optical map data.</title>
        <authorList>
            <person name="Kawahara Y."/>
            <person name="de la Bastide M."/>
            <person name="Hamilton J.P."/>
            <person name="Kanamori H."/>
            <person name="McCombie W.R."/>
            <person name="Ouyang S."/>
            <person name="Schwartz D.C."/>
            <person name="Tanaka T."/>
            <person name="Wu J."/>
            <person name="Zhou S."/>
            <person name="Childs K.L."/>
            <person name="Davidson R.M."/>
            <person name="Lin H."/>
            <person name="Quesada-Ocampo L."/>
            <person name="Vaillancourt B."/>
            <person name="Sakai H."/>
            <person name="Lee S.S."/>
            <person name="Kim J."/>
            <person name="Numa H."/>
            <person name="Itoh T."/>
            <person name="Buell C.R."/>
            <person name="Matsumoto T."/>
        </authorList>
    </citation>
    <scope>NUCLEOTIDE SEQUENCE [LARGE SCALE GENOMIC DNA]</scope>
    <source>
        <strain evidence="3">cv. Nipponbare</strain>
    </source>
</reference>
<evidence type="ECO:0000313" key="3">
    <source>
        <dbReference type="Proteomes" id="UP000059680"/>
    </source>
</evidence>
<evidence type="ECO:0000256" key="1">
    <source>
        <dbReference type="SAM" id="MobiDB-lite"/>
    </source>
</evidence>
<dbReference type="Proteomes" id="UP000059680">
    <property type="component" value="Chromosome 6"/>
</dbReference>
<feature type="compositionally biased region" description="Basic and acidic residues" evidence="1">
    <location>
        <begin position="106"/>
        <end position="122"/>
    </location>
</feature>
<dbReference type="PaxDb" id="39947-A0A0P0WYP6"/>
<name>A0A0P0WYP6_ORYSJ</name>
<sequence length="175" mass="17682">VEVDGVELVLEALQWLQEEVPVGARRREAQRVVETERCRLGEACGAAERRVVVVFAAAGGGGFPAADLSLGAGEVGRGGGCHEASRPGGELQGHRAGEAVQPGDGVEPRGRPRPADAERVGDGHARPVERLERHVAALKPAGGGVDGAGAGGGVVGPESGVHARVAPGDGGLLHR</sequence>
<dbReference type="InParanoid" id="A0A0P0WYP6"/>
<reference evidence="2 3" key="2">
    <citation type="journal article" date="2013" name="Plant Cell Physiol.">
        <title>Rice Annotation Project Database (RAP-DB): an integrative and interactive database for rice genomics.</title>
        <authorList>
            <person name="Sakai H."/>
            <person name="Lee S.S."/>
            <person name="Tanaka T."/>
            <person name="Numa H."/>
            <person name="Kim J."/>
            <person name="Kawahara Y."/>
            <person name="Wakimoto H."/>
            <person name="Yang C.C."/>
            <person name="Iwamoto M."/>
            <person name="Abe T."/>
            <person name="Yamada Y."/>
            <person name="Muto A."/>
            <person name="Inokuchi H."/>
            <person name="Ikemura T."/>
            <person name="Matsumoto T."/>
            <person name="Sasaki T."/>
            <person name="Itoh T."/>
        </authorList>
    </citation>
    <scope>NUCLEOTIDE SEQUENCE [LARGE SCALE GENOMIC DNA]</scope>
    <source>
        <strain evidence="3">cv. Nipponbare</strain>
    </source>
</reference>
<protein>
    <submittedName>
        <fullName evidence="2">Os06g0613101 protein</fullName>
    </submittedName>
</protein>
<accession>A0A0P0WYP6</accession>
<feature type="non-terminal residue" evidence="2">
    <location>
        <position position="1"/>
    </location>
</feature>
<evidence type="ECO:0000313" key="2">
    <source>
        <dbReference type="EMBL" id="BAS98611.1"/>
    </source>
</evidence>
<dbReference type="EMBL" id="AP014962">
    <property type="protein sequence ID" value="BAS98611.1"/>
    <property type="molecule type" value="Genomic_DNA"/>
</dbReference>
<dbReference type="AlphaFoldDB" id="A0A0P0WYP6"/>
<feature type="region of interest" description="Disordered" evidence="1">
    <location>
        <begin position="76"/>
        <end position="122"/>
    </location>
</feature>
<proteinExistence type="predicted"/>
<organism evidence="2 3">
    <name type="scientific">Oryza sativa subsp. japonica</name>
    <name type="common">Rice</name>
    <dbReference type="NCBI Taxonomy" id="39947"/>
    <lineage>
        <taxon>Eukaryota</taxon>
        <taxon>Viridiplantae</taxon>
        <taxon>Streptophyta</taxon>
        <taxon>Embryophyta</taxon>
        <taxon>Tracheophyta</taxon>
        <taxon>Spermatophyta</taxon>
        <taxon>Magnoliopsida</taxon>
        <taxon>Liliopsida</taxon>
        <taxon>Poales</taxon>
        <taxon>Poaceae</taxon>
        <taxon>BOP clade</taxon>
        <taxon>Oryzoideae</taxon>
        <taxon>Oryzeae</taxon>
        <taxon>Oryzinae</taxon>
        <taxon>Oryza</taxon>
        <taxon>Oryza sativa</taxon>
    </lineage>
</organism>
<dbReference type="SMR" id="A0A0P0WYP6"/>